<comment type="caution">
    <text evidence="2">The sequence shown here is derived from an EMBL/GenBank/DDBJ whole genome shotgun (WGS) entry which is preliminary data.</text>
</comment>
<protein>
    <recommendedName>
        <fullName evidence="1">Molybdopterin dinucleotide-binding domain-containing protein</fullName>
    </recommendedName>
</protein>
<gene>
    <name evidence="2" type="ORF">S01H4_51049</name>
</gene>
<dbReference type="SUPFAM" id="SSF50692">
    <property type="entry name" value="ADC-like"/>
    <property type="match status" value="1"/>
</dbReference>
<proteinExistence type="predicted"/>
<dbReference type="AlphaFoldDB" id="X1BMV0"/>
<reference evidence="2" key="1">
    <citation type="journal article" date="2014" name="Front. Microbiol.">
        <title>High frequency of phylogenetically diverse reductive dehalogenase-homologous genes in deep subseafloor sedimentary metagenomes.</title>
        <authorList>
            <person name="Kawai M."/>
            <person name="Futagami T."/>
            <person name="Toyoda A."/>
            <person name="Takaki Y."/>
            <person name="Nishi S."/>
            <person name="Hori S."/>
            <person name="Arai W."/>
            <person name="Tsubouchi T."/>
            <person name="Morono Y."/>
            <person name="Uchiyama I."/>
            <person name="Ito T."/>
            <person name="Fujiyama A."/>
            <person name="Inagaki F."/>
            <person name="Takami H."/>
        </authorList>
    </citation>
    <scope>NUCLEOTIDE SEQUENCE</scope>
    <source>
        <strain evidence="2">Expedition CK06-06</strain>
    </source>
</reference>
<dbReference type="Pfam" id="PF01568">
    <property type="entry name" value="Molydop_binding"/>
    <property type="match status" value="1"/>
</dbReference>
<organism evidence="2">
    <name type="scientific">marine sediment metagenome</name>
    <dbReference type="NCBI Taxonomy" id="412755"/>
    <lineage>
        <taxon>unclassified sequences</taxon>
        <taxon>metagenomes</taxon>
        <taxon>ecological metagenomes</taxon>
    </lineage>
</organism>
<evidence type="ECO:0000259" key="1">
    <source>
        <dbReference type="Pfam" id="PF01568"/>
    </source>
</evidence>
<dbReference type="InterPro" id="IPR006657">
    <property type="entry name" value="MoPterin_dinucl-bd_dom"/>
</dbReference>
<sequence>MVEIKIKDAEERGIGSGDLVRVTTPRGSVPF</sequence>
<dbReference type="GO" id="GO:0043546">
    <property type="term" value="F:molybdopterin cofactor binding"/>
    <property type="evidence" value="ECO:0007669"/>
    <property type="project" value="InterPro"/>
</dbReference>
<feature type="domain" description="Molybdopterin dinucleotide-binding" evidence="1">
    <location>
        <begin position="1"/>
        <end position="29"/>
    </location>
</feature>
<dbReference type="GO" id="GO:0016491">
    <property type="term" value="F:oxidoreductase activity"/>
    <property type="evidence" value="ECO:0007669"/>
    <property type="project" value="InterPro"/>
</dbReference>
<feature type="non-terminal residue" evidence="2">
    <location>
        <position position="31"/>
    </location>
</feature>
<evidence type="ECO:0000313" key="2">
    <source>
        <dbReference type="EMBL" id="GAG96330.1"/>
    </source>
</evidence>
<dbReference type="EMBL" id="BART01029037">
    <property type="protein sequence ID" value="GAG96330.1"/>
    <property type="molecule type" value="Genomic_DNA"/>
</dbReference>
<dbReference type="Gene3D" id="2.40.40.20">
    <property type="match status" value="1"/>
</dbReference>
<dbReference type="InterPro" id="IPR009010">
    <property type="entry name" value="Asp_de-COase-like_dom_sf"/>
</dbReference>
<accession>X1BMV0</accession>
<name>X1BMV0_9ZZZZ</name>